<accession>A0A1T4TTY7</accession>
<name>A0A1T4TTY7_9GAMM</name>
<dbReference type="OrthoDB" id="6770443at2"/>
<proteinExistence type="predicted"/>
<protein>
    <recommendedName>
        <fullName evidence="3">PD-(D/E)XK nuclease superfamily protein</fullName>
    </recommendedName>
</protein>
<dbReference type="AlphaFoldDB" id="A0A1T4TTY7"/>
<dbReference type="EMBL" id="FUWP01000014">
    <property type="protein sequence ID" value="SKA43917.1"/>
    <property type="molecule type" value="Genomic_DNA"/>
</dbReference>
<dbReference type="Pfam" id="PF14281">
    <property type="entry name" value="PDDEXK_4"/>
    <property type="match status" value="1"/>
</dbReference>
<evidence type="ECO:0000313" key="2">
    <source>
        <dbReference type="Proteomes" id="UP000191116"/>
    </source>
</evidence>
<organism evidence="1 2">
    <name type="scientific">Photobacterium toruni</name>
    <dbReference type="NCBI Taxonomy" id="1935446"/>
    <lineage>
        <taxon>Bacteria</taxon>
        <taxon>Pseudomonadati</taxon>
        <taxon>Pseudomonadota</taxon>
        <taxon>Gammaproteobacteria</taxon>
        <taxon>Vibrionales</taxon>
        <taxon>Vibrionaceae</taxon>
        <taxon>Photobacterium</taxon>
    </lineage>
</organism>
<evidence type="ECO:0008006" key="3">
    <source>
        <dbReference type="Google" id="ProtNLM"/>
    </source>
</evidence>
<dbReference type="RefSeq" id="WP_080175242.1">
    <property type="nucleotide sequence ID" value="NZ_AP024855.1"/>
</dbReference>
<sequence length="364" mass="42161">MDTNAYQHLQRCINDFKQLPKVTTETTIFCIGSRGYYENPTTDILAFFCDPNGEHGLGSLVLSALLESLSLTELKAELISAPAREVVTQSNSRIDLLLESDDWVMVIENKIYHEQNNPFDSYEAYVQQGIFRDKTPIFVVLSPTGDLPDGYPKWLGLCYPTLIEKLKAKLAEHFISQPLSKWTVLLRDFLLHLENILMDSKHLQANTDFILKNYQELKQITQMKQQVFIQLEADIQHHLETTFKQTIFTKPIKIWNKDNNAIRFALSQWLEHDANNKSDIVLFMDSQSASGMAINFYLYFTTEEQKDIVLKALEQHPYRYLGVEADNYMCFTFNTITSTDLDHLKSEVENKLKLLKELDTLIRQ</sequence>
<dbReference type="InterPro" id="IPR029470">
    <property type="entry name" value="PDDEXK_4"/>
</dbReference>
<evidence type="ECO:0000313" key="1">
    <source>
        <dbReference type="EMBL" id="SKA43917.1"/>
    </source>
</evidence>
<dbReference type="Proteomes" id="UP000191116">
    <property type="component" value="Unassembled WGS sequence"/>
</dbReference>
<reference evidence="1 2" key="1">
    <citation type="submission" date="2017-02" db="EMBL/GenBank/DDBJ databases">
        <authorList>
            <person name="Peterson S.W."/>
        </authorList>
    </citation>
    <scope>NUCLEOTIDE SEQUENCE [LARGE SCALE GENOMIC DNA]</scope>
    <source>
        <strain evidence="1 2">CECT 9189</strain>
    </source>
</reference>
<gene>
    <name evidence="1" type="ORF">CZ814_02468</name>
</gene>